<gene>
    <name evidence="2" type="ORF">UFOPK2373_00080</name>
</gene>
<dbReference type="SMART" id="SM00450">
    <property type="entry name" value="RHOD"/>
    <property type="match status" value="1"/>
</dbReference>
<organism evidence="2">
    <name type="scientific">freshwater metagenome</name>
    <dbReference type="NCBI Taxonomy" id="449393"/>
    <lineage>
        <taxon>unclassified sequences</taxon>
        <taxon>metagenomes</taxon>
        <taxon>ecological metagenomes</taxon>
    </lineage>
</organism>
<reference evidence="2" key="1">
    <citation type="submission" date="2020-05" db="EMBL/GenBank/DDBJ databases">
        <authorList>
            <person name="Chiriac C."/>
            <person name="Salcher M."/>
            <person name="Ghai R."/>
            <person name="Kavagutti S V."/>
        </authorList>
    </citation>
    <scope>NUCLEOTIDE SEQUENCE</scope>
</reference>
<dbReference type="Gene3D" id="3.40.250.10">
    <property type="entry name" value="Rhodanese-like domain"/>
    <property type="match status" value="1"/>
</dbReference>
<dbReference type="CDD" id="cd00158">
    <property type="entry name" value="RHOD"/>
    <property type="match status" value="1"/>
</dbReference>
<dbReference type="SUPFAM" id="SSF52821">
    <property type="entry name" value="Rhodanese/Cell cycle control phosphatase"/>
    <property type="match status" value="1"/>
</dbReference>
<name>A0A6J6MXD4_9ZZZZ</name>
<dbReference type="AlphaFoldDB" id="A0A6J6MXD4"/>
<dbReference type="InterPro" id="IPR050229">
    <property type="entry name" value="GlpE_sulfurtransferase"/>
</dbReference>
<accession>A0A6J6MXD4</accession>
<dbReference type="Pfam" id="PF00581">
    <property type="entry name" value="Rhodanese"/>
    <property type="match status" value="1"/>
</dbReference>
<dbReference type="InterPro" id="IPR036873">
    <property type="entry name" value="Rhodanese-like_dom_sf"/>
</dbReference>
<proteinExistence type="predicted"/>
<protein>
    <submittedName>
        <fullName evidence="2">Unannotated protein</fullName>
    </submittedName>
</protein>
<evidence type="ECO:0000259" key="1">
    <source>
        <dbReference type="PROSITE" id="PS50206"/>
    </source>
</evidence>
<feature type="domain" description="Rhodanese" evidence="1">
    <location>
        <begin position="14"/>
        <end position="101"/>
    </location>
</feature>
<dbReference type="EMBL" id="CAEZXL010000005">
    <property type="protein sequence ID" value="CAB4678459.1"/>
    <property type="molecule type" value="Genomic_DNA"/>
</dbReference>
<evidence type="ECO:0000313" key="2">
    <source>
        <dbReference type="EMBL" id="CAB4678459.1"/>
    </source>
</evidence>
<dbReference type="PANTHER" id="PTHR43031:SF17">
    <property type="entry name" value="SULFURTRANSFERASE YTWF-RELATED"/>
    <property type="match status" value="1"/>
</dbReference>
<dbReference type="PROSITE" id="PS50206">
    <property type="entry name" value="RHODANESE_3"/>
    <property type="match status" value="1"/>
</dbReference>
<dbReference type="PANTHER" id="PTHR43031">
    <property type="entry name" value="FAD-DEPENDENT OXIDOREDUCTASE"/>
    <property type="match status" value="1"/>
</dbReference>
<dbReference type="InterPro" id="IPR001763">
    <property type="entry name" value="Rhodanese-like_dom"/>
</dbReference>
<sequence length="105" mass="11502">MATEVTLDELADVIDRGGFVLDVREDYEWEEGHVPNAHHIPMNEVANQLDKLDDGARIFIICRSGGRSMTVANYLESQGYDVVSVAGGTDGWANSGRELSFEASL</sequence>